<accession>A0A0D2MCB5</accession>
<sequence length="79" mass="7943">MAASMMRAQTMPSCSGRQAAAKPAVPASMRFAKSAMRAQTSRSASRSVKVFAAAAVAENKAAAKAIEGACGGSHQQATA</sequence>
<dbReference type="AlphaFoldDB" id="A0A0D2MCB5"/>
<proteinExistence type="predicted"/>
<feature type="region of interest" description="Disordered" evidence="1">
    <location>
        <begin position="1"/>
        <end position="23"/>
    </location>
</feature>
<gene>
    <name evidence="2" type="ORF">MNEG_15049</name>
</gene>
<dbReference type="RefSeq" id="XP_013891935.1">
    <property type="nucleotide sequence ID" value="XM_014036481.1"/>
</dbReference>
<dbReference type="KEGG" id="mng:MNEG_15049"/>
<name>A0A0D2MCB5_9CHLO</name>
<reference evidence="2 3" key="1">
    <citation type="journal article" date="2013" name="BMC Genomics">
        <title>Reconstruction of the lipid metabolism for the microalga Monoraphidium neglectum from its genome sequence reveals characteristics suitable for biofuel production.</title>
        <authorList>
            <person name="Bogen C."/>
            <person name="Al-Dilaimi A."/>
            <person name="Albersmeier A."/>
            <person name="Wichmann J."/>
            <person name="Grundmann M."/>
            <person name="Rupp O."/>
            <person name="Lauersen K.J."/>
            <person name="Blifernez-Klassen O."/>
            <person name="Kalinowski J."/>
            <person name="Goesmann A."/>
            <person name="Mussgnug J.H."/>
            <person name="Kruse O."/>
        </authorList>
    </citation>
    <scope>NUCLEOTIDE SEQUENCE [LARGE SCALE GENOMIC DNA]</scope>
    <source>
        <strain evidence="2 3">SAG 48.87</strain>
    </source>
</reference>
<dbReference type="GeneID" id="25732671"/>
<evidence type="ECO:0000313" key="3">
    <source>
        <dbReference type="Proteomes" id="UP000054498"/>
    </source>
</evidence>
<evidence type="ECO:0000313" key="2">
    <source>
        <dbReference type="EMBL" id="KIY92915.1"/>
    </source>
</evidence>
<keyword evidence="3" id="KW-1185">Reference proteome</keyword>
<protein>
    <submittedName>
        <fullName evidence="2">Uncharacterized protein</fullName>
    </submittedName>
</protein>
<dbReference type="Proteomes" id="UP000054498">
    <property type="component" value="Unassembled WGS sequence"/>
</dbReference>
<dbReference type="EMBL" id="KK105201">
    <property type="protein sequence ID" value="KIY92915.1"/>
    <property type="molecule type" value="Genomic_DNA"/>
</dbReference>
<evidence type="ECO:0000256" key="1">
    <source>
        <dbReference type="SAM" id="MobiDB-lite"/>
    </source>
</evidence>
<organism evidence="2 3">
    <name type="scientific">Monoraphidium neglectum</name>
    <dbReference type="NCBI Taxonomy" id="145388"/>
    <lineage>
        <taxon>Eukaryota</taxon>
        <taxon>Viridiplantae</taxon>
        <taxon>Chlorophyta</taxon>
        <taxon>core chlorophytes</taxon>
        <taxon>Chlorophyceae</taxon>
        <taxon>CS clade</taxon>
        <taxon>Sphaeropleales</taxon>
        <taxon>Selenastraceae</taxon>
        <taxon>Monoraphidium</taxon>
    </lineage>
</organism>